<organism evidence="1">
    <name type="scientific">candidate division WOR-3 bacterium</name>
    <dbReference type="NCBI Taxonomy" id="2052148"/>
    <lineage>
        <taxon>Bacteria</taxon>
        <taxon>Bacteria division WOR-3</taxon>
    </lineage>
</organism>
<protein>
    <submittedName>
        <fullName evidence="1">Uncharacterized protein</fullName>
    </submittedName>
</protein>
<comment type="caution">
    <text evidence="1">The sequence shown here is derived from an EMBL/GenBank/DDBJ whole genome shotgun (WGS) entry which is preliminary data.</text>
</comment>
<name>A0A7C4TAH8_UNCW3</name>
<dbReference type="EMBL" id="DTGZ01000018">
    <property type="protein sequence ID" value="HGV96867.1"/>
    <property type="molecule type" value="Genomic_DNA"/>
</dbReference>
<proteinExistence type="predicted"/>
<evidence type="ECO:0000313" key="1">
    <source>
        <dbReference type="EMBL" id="HGV96867.1"/>
    </source>
</evidence>
<sequence length="79" mass="9153">MTPLIYLIPLFAQIDSLFIPPRRVAEKEVIASIQVKIIIPERDKNELKPLVDTTSCKQTELKEKGGNFARENYQVRLKR</sequence>
<dbReference type="AlphaFoldDB" id="A0A7C4TAH8"/>
<reference evidence="1" key="1">
    <citation type="journal article" date="2020" name="mSystems">
        <title>Genome- and Community-Level Interaction Insights into Carbon Utilization and Element Cycling Functions of Hydrothermarchaeota in Hydrothermal Sediment.</title>
        <authorList>
            <person name="Zhou Z."/>
            <person name="Liu Y."/>
            <person name="Xu W."/>
            <person name="Pan J."/>
            <person name="Luo Z.H."/>
            <person name="Li M."/>
        </authorList>
    </citation>
    <scope>NUCLEOTIDE SEQUENCE [LARGE SCALE GENOMIC DNA]</scope>
    <source>
        <strain evidence="1">SpSt-774</strain>
    </source>
</reference>
<gene>
    <name evidence="1" type="ORF">ENV60_01025</name>
</gene>
<accession>A0A7C4TAH8</accession>